<dbReference type="OrthoDB" id="1998596at2"/>
<reference evidence="1 2" key="1">
    <citation type="submission" date="2016-01" db="EMBL/GenBank/DDBJ databases">
        <authorList>
            <person name="Oliw E.H."/>
        </authorList>
    </citation>
    <scope>NUCLEOTIDE SEQUENCE [LARGE SCALE GENOMIC DNA]</scope>
    <source>
        <strain evidence="1 2">PSS_7772B</strain>
    </source>
</reference>
<dbReference type="RefSeq" id="WP_016637526.1">
    <property type="nucleotide sequence ID" value="NZ_KQ956883.1"/>
</dbReference>
<accession>A0A133NNN6</accession>
<dbReference type="InterPro" id="IPR024524">
    <property type="entry name" value="DUF3800"/>
</dbReference>
<dbReference type="PATRIC" id="fig|2702.100.peg.1405"/>
<organism evidence="1 2">
    <name type="scientific">Gardnerella vaginalis</name>
    <dbReference type="NCBI Taxonomy" id="2702"/>
    <lineage>
        <taxon>Bacteria</taxon>
        <taxon>Bacillati</taxon>
        <taxon>Actinomycetota</taxon>
        <taxon>Actinomycetes</taxon>
        <taxon>Bifidobacteriales</taxon>
        <taxon>Bifidobacteriaceae</taxon>
        <taxon>Gardnerella</taxon>
    </lineage>
</organism>
<evidence type="ECO:0000313" key="2">
    <source>
        <dbReference type="Proteomes" id="UP000070687"/>
    </source>
</evidence>
<comment type="caution">
    <text evidence="1">The sequence shown here is derived from an EMBL/GenBank/DDBJ whole genome shotgun (WGS) entry which is preliminary data.</text>
</comment>
<sequence>MRELSIFIDESGSDNLSDYYYILTIVLHDQSNNLDYSIKLYENSLEQRLLPNIPFHASPLMNKKDNYKCLDMSTRKKLLQSFRIFFRHVEIHYHTFVYTNRKYESTSQLSAAMRKDLINFLFDNMEYMQQYEKIKIYYDNGQQSIVNAIHKAMEYSLSKNATIYRYAKQSQYRLAQIADYICMVELTKLKYENKHITKTDEKFFGSWSDFKKGILKETRHKAIK</sequence>
<dbReference type="Proteomes" id="UP000070687">
    <property type="component" value="Unassembled WGS sequence"/>
</dbReference>
<dbReference type="AlphaFoldDB" id="A0A133NNN6"/>
<name>A0A133NNN6_GARVA</name>
<evidence type="ECO:0000313" key="1">
    <source>
        <dbReference type="EMBL" id="KXA17848.1"/>
    </source>
</evidence>
<proteinExistence type="predicted"/>
<dbReference type="EMBL" id="LRQB01000106">
    <property type="protein sequence ID" value="KXA17848.1"/>
    <property type="molecule type" value="Genomic_DNA"/>
</dbReference>
<protein>
    <recommendedName>
        <fullName evidence="3">DUF3800 domain-containing protein</fullName>
    </recommendedName>
</protein>
<dbReference type="Pfam" id="PF12686">
    <property type="entry name" value="DUF3800"/>
    <property type="match status" value="1"/>
</dbReference>
<gene>
    <name evidence="1" type="ORF">HMPREF3208_01416</name>
</gene>
<evidence type="ECO:0008006" key="3">
    <source>
        <dbReference type="Google" id="ProtNLM"/>
    </source>
</evidence>